<sequence>MKKYKTLLFDLDDTLLDFGATEDAALRQLFDDQKMTLTLEIKAHYKKINEGLWKSFERGEIDREELLNTRFSNFFKEYGIDVDGALLEAKYRTFLKEGHHLMEGAMELISTLHKNFELYIVTNGDSTTQFQRLKDSGLAPFFKDVFVSEDAGFQKPTKEFFDFAFKQIENFEKEKSIIIGDSLTADITGGYNVGMDTCWINVSEKTNDTNIIPTYEIKHLNELYQILDVEL</sequence>
<dbReference type="NCBIfam" id="TIGR02254">
    <property type="entry name" value="YjjG_YfnB"/>
    <property type="match status" value="1"/>
</dbReference>
<dbReference type="CDD" id="cd04305">
    <property type="entry name" value="HAD_Neu5Ac-Pase_like"/>
    <property type="match status" value="1"/>
</dbReference>
<dbReference type="RefSeq" id="WP_124765435.1">
    <property type="nucleotide sequence ID" value="NZ_JAFBDY010000011.1"/>
</dbReference>
<dbReference type="GO" id="GO:0008253">
    <property type="term" value="F:5'-nucleotidase activity"/>
    <property type="evidence" value="ECO:0007669"/>
    <property type="project" value="InterPro"/>
</dbReference>
<dbReference type="InterPro" id="IPR052550">
    <property type="entry name" value="Pyrimidine_5'-ntase_YjjG"/>
</dbReference>
<dbReference type="InterPro" id="IPR023198">
    <property type="entry name" value="PGP-like_dom2"/>
</dbReference>
<dbReference type="AlphaFoldDB" id="A0A3N9UCM7"/>
<dbReference type="EMBL" id="RRCT01000012">
    <property type="protein sequence ID" value="RQW74078.1"/>
    <property type="molecule type" value="Genomic_DNA"/>
</dbReference>
<dbReference type="PANTHER" id="PTHR47478:SF1">
    <property type="entry name" value="PYRIMIDINE 5'-NUCLEOTIDASE YJJG"/>
    <property type="match status" value="1"/>
</dbReference>
<dbReference type="InterPro" id="IPR006439">
    <property type="entry name" value="HAD-SF_hydro_IA"/>
</dbReference>
<dbReference type="InterPro" id="IPR011951">
    <property type="entry name" value="HAD-SF_hydro_IA_YjjG/PynA"/>
</dbReference>
<dbReference type="OrthoDB" id="9802350at2"/>
<proteinExistence type="predicted"/>
<evidence type="ECO:0000313" key="1">
    <source>
        <dbReference type="EMBL" id="RQW74078.1"/>
    </source>
</evidence>
<evidence type="ECO:0000313" key="2">
    <source>
        <dbReference type="Proteomes" id="UP000274033"/>
    </source>
</evidence>
<protein>
    <submittedName>
        <fullName evidence="1">Noncanonical pyrimidine nucleotidase, YjjG family</fullName>
    </submittedName>
</protein>
<dbReference type="Gene3D" id="1.10.150.240">
    <property type="entry name" value="Putative phosphatase, domain 2"/>
    <property type="match status" value="1"/>
</dbReference>
<gene>
    <name evidence="1" type="ORF">EBB45_13090</name>
</gene>
<dbReference type="Gene3D" id="3.40.50.1000">
    <property type="entry name" value="HAD superfamily/HAD-like"/>
    <property type="match status" value="1"/>
</dbReference>
<dbReference type="PANTHER" id="PTHR47478">
    <property type="match status" value="1"/>
</dbReference>
<dbReference type="InterPro" id="IPR036412">
    <property type="entry name" value="HAD-like_sf"/>
</dbReference>
<dbReference type="SFLD" id="SFLDG01129">
    <property type="entry name" value="C1.5:_HAD__Beta-PGM__Phosphata"/>
    <property type="match status" value="1"/>
</dbReference>
<dbReference type="SUPFAM" id="SSF56784">
    <property type="entry name" value="HAD-like"/>
    <property type="match status" value="1"/>
</dbReference>
<reference evidence="1 2" key="1">
    <citation type="journal article" date="2013" name="J. Microbiol.">
        <title>Lysinibacillus chungkukjangi sp. nov., isolated from Chungkukjang, Korean fermented soybean food.</title>
        <authorList>
            <person name="Kim S.J."/>
            <person name="Jang Y.H."/>
            <person name="Hamada M."/>
            <person name="Ahn J.H."/>
            <person name="Weon H.Y."/>
            <person name="Suzuki K."/>
            <person name="Whang K.S."/>
            <person name="Kwon S.W."/>
        </authorList>
    </citation>
    <scope>NUCLEOTIDE SEQUENCE [LARGE SCALE GENOMIC DNA]</scope>
    <source>
        <strain evidence="1 2">MCCC 1A12701</strain>
    </source>
</reference>
<dbReference type="NCBIfam" id="TIGR01549">
    <property type="entry name" value="HAD-SF-IA-v1"/>
    <property type="match status" value="1"/>
</dbReference>
<dbReference type="InterPro" id="IPR023214">
    <property type="entry name" value="HAD_sf"/>
</dbReference>
<dbReference type="Proteomes" id="UP000274033">
    <property type="component" value="Unassembled WGS sequence"/>
</dbReference>
<dbReference type="SFLD" id="SFLDS00003">
    <property type="entry name" value="Haloacid_Dehalogenase"/>
    <property type="match status" value="1"/>
</dbReference>
<keyword evidence="2" id="KW-1185">Reference proteome</keyword>
<dbReference type="SFLD" id="SFLDG01135">
    <property type="entry name" value="C1.5.6:_HAD__Beta-PGM__Phospha"/>
    <property type="match status" value="1"/>
</dbReference>
<organism evidence="1 2">
    <name type="scientific">Lysinibacillus composti</name>
    <dbReference type="NCBI Taxonomy" id="720633"/>
    <lineage>
        <taxon>Bacteria</taxon>
        <taxon>Bacillati</taxon>
        <taxon>Bacillota</taxon>
        <taxon>Bacilli</taxon>
        <taxon>Bacillales</taxon>
        <taxon>Bacillaceae</taxon>
        <taxon>Lysinibacillus</taxon>
    </lineage>
</organism>
<accession>A0A3N9UCM7</accession>
<name>A0A3N9UCM7_9BACI</name>
<dbReference type="Pfam" id="PF00702">
    <property type="entry name" value="Hydrolase"/>
    <property type="match status" value="1"/>
</dbReference>
<comment type="caution">
    <text evidence="1">The sequence shown here is derived from an EMBL/GenBank/DDBJ whole genome shotgun (WGS) entry which is preliminary data.</text>
</comment>